<sequence>MIKADDLVLIGKITKLHGIDGEVVCHFTDDVFDRGDSAFLFLELDGLPVPFEWEEYRFKGAEDALFKFVEAPDEASARHLVGAKVYYPKEFIPELDESEGLPSYRALTGFQVKDAEGHSLGVVNAVDDSSANILLTVVDAEDRVLLLPYHDDFLLHFDLKERILQLRLPEGLLDLNV</sequence>
<dbReference type="NCBIfam" id="TIGR02273">
    <property type="entry name" value="16S_RimM"/>
    <property type="match status" value="1"/>
</dbReference>
<dbReference type="eggNOG" id="COG0806">
    <property type="taxonomic scope" value="Bacteria"/>
</dbReference>
<dbReference type="OrthoDB" id="9810331at2"/>
<evidence type="ECO:0000256" key="5">
    <source>
        <dbReference type="HAMAP-Rule" id="MF_00014"/>
    </source>
</evidence>
<keyword evidence="3 5" id="KW-0698">rRNA processing</keyword>
<dbReference type="EMBL" id="ACIJ02000007">
    <property type="protein sequence ID" value="EEX72713.1"/>
    <property type="molecule type" value="Genomic_DNA"/>
</dbReference>
<keyword evidence="2 5" id="KW-0690">Ribosome biogenesis</keyword>
<dbReference type="HOGENOM" id="CLU_077636_4_1_10"/>
<accession>C9LDV2</accession>
<evidence type="ECO:0000313" key="9">
    <source>
        <dbReference type="Proteomes" id="UP000003460"/>
    </source>
</evidence>
<dbReference type="SUPFAM" id="SSF50346">
    <property type="entry name" value="PRC-barrel domain"/>
    <property type="match status" value="1"/>
</dbReference>
<dbReference type="InterPro" id="IPR009000">
    <property type="entry name" value="Transl_B-barrel_sf"/>
</dbReference>
<keyword evidence="1 5" id="KW-0963">Cytoplasm</keyword>
<dbReference type="GO" id="GO:0042274">
    <property type="term" value="P:ribosomal small subunit biogenesis"/>
    <property type="evidence" value="ECO:0007669"/>
    <property type="project" value="UniProtKB-UniRule"/>
</dbReference>
<dbReference type="PANTHER" id="PTHR33692">
    <property type="entry name" value="RIBOSOME MATURATION FACTOR RIMM"/>
    <property type="match status" value="1"/>
</dbReference>
<dbReference type="InterPro" id="IPR011033">
    <property type="entry name" value="PRC_barrel-like_sf"/>
</dbReference>
<dbReference type="Proteomes" id="UP000003460">
    <property type="component" value="Unassembled WGS sequence"/>
</dbReference>
<proteinExistence type="inferred from homology"/>
<evidence type="ECO:0000259" key="6">
    <source>
        <dbReference type="Pfam" id="PF01782"/>
    </source>
</evidence>
<comment type="function">
    <text evidence="5">An accessory protein needed during the final step in the assembly of 30S ribosomal subunit, possibly for assembly of the head region. Essential for efficient processing of 16S rRNA. May be needed both before and after RbfA during the maturation of 16S rRNA. It has affinity for free ribosomal 30S subunits but not for 70S ribosomes.</text>
</comment>
<dbReference type="STRING" id="626522.GCWU000325_00374"/>
<dbReference type="InterPro" id="IPR011961">
    <property type="entry name" value="RimM"/>
</dbReference>
<dbReference type="HAMAP" id="MF_00014">
    <property type="entry name" value="Ribosome_mat_RimM"/>
    <property type="match status" value="1"/>
</dbReference>
<organism evidence="8 9">
    <name type="scientific">Alloprevotella tannerae ATCC 51259</name>
    <dbReference type="NCBI Taxonomy" id="626522"/>
    <lineage>
        <taxon>Bacteria</taxon>
        <taxon>Pseudomonadati</taxon>
        <taxon>Bacteroidota</taxon>
        <taxon>Bacteroidia</taxon>
        <taxon>Bacteroidales</taxon>
        <taxon>Prevotellaceae</taxon>
        <taxon>Alloprevotella</taxon>
    </lineage>
</organism>
<keyword evidence="4 5" id="KW-0143">Chaperone</keyword>
<evidence type="ECO:0000256" key="1">
    <source>
        <dbReference type="ARBA" id="ARBA00022490"/>
    </source>
</evidence>
<dbReference type="Gene3D" id="2.30.30.240">
    <property type="entry name" value="PRC-barrel domain"/>
    <property type="match status" value="1"/>
</dbReference>
<dbReference type="PANTHER" id="PTHR33692:SF1">
    <property type="entry name" value="RIBOSOME MATURATION FACTOR RIMM"/>
    <property type="match status" value="1"/>
</dbReference>
<comment type="domain">
    <text evidence="5">The PRC barrel domain binds ribosomal protein uS19.</text>
</comment>
<dbReference type="GO" id="GO:0005840">
    <property type="term" value="C:ribosome"/>
    <property type="evidence" value="ECO:0007669"/>
    <property type="project" value="InterPro"/>
</dbReference>
<protein>
    <recommendedName>
        <fullName evidence="5">Ribosome maturation factor RimM</fullName>
    </recommendedName>
</protein>
<dbReference type="Gene3D" id="2.40.30.60">
    <property type="entry name" value="RimM"/>
    <property type="match status" value="1"/>
</dbReference>
<dbReference type="InterPro" id="IPR056792">
    <property type="entry name" value="PRC_RimM"/>
</dbReference>
<evidence type="ECO:0000259" key="7">
    <source>
        <dbReference type="Pfam" id="PF24986"/>
    </source>
</evidence>
<feature type="domain" description="Ribosome maturation factor RimM PRC barrel" evidence="7">
    <location>
        <begin position="107"/>
        <end position="172"/>
    </location>
</feature>
<dbReference type="GO" id="GO:0043022">
    <property type="term" value="F:ribosome binding"/>
    <property type="evidence" value="ECO:0007669"/>
    <property type="project" value="InterPro"/>
</dbReference>
<dbReference type="AlphaFoldDB" id="C9LDV2"/>
<dbReference type="Pfam" id="PF01782">
    <property type="entry name" value="RimM"/>
    <property type="match status" value="1"/>
</dbReference>
<comment type="similarity">
    <text evidence="5">Belongs to the RimM family.</text>
</comment>
<keyword evidence="9" id="KW-1185">Reference proteome</keyword>
<dbReference type="RefSeq" id="WP_006254150.1">
    <property type="nucleotide sequence ID" value="NZ_GG700642.1"/>
</dbReference>
<evidence type="ECO:0000256" key="3">
    <source>
        <dbReference type="ARBA" id="ARBA00022552"/>
    </source>
</evidence>
<evidence type="ECO:0000256" key="4">
    <source>
        <dbReference type="ARBA" id="ARBA00023186"/>
    </source>
</evidence>
<dbReference type="GO" id="GO:0006364">
    <property type="term" value="P:rRNA processing"/>
    <property type="evidence" value="ECO:0007669"/>
    <property type="project" value="UniProtKB-UniRule"/>
</dbReference>
<evidence type="ECO:0000256" key="2">
    <source>
        <dbReference type="ARBA" id="ARBA00022517"/>
    </source>
</evidence>
<comment type="subcellular location">
    <subcellularLocation>
        <location evidence="5">Cytoplasm</location>
    </subcellularLocation>
</comment>
<dbReference type="SUPFAM" id="SSF50447">
    <property type="entry name" value="Translation proteins"/>
    <property type="match status" value="1"/>
</dbReference>
<reference evidence="8" key="1">
    <citation type="submission" date="2009-09" db="EMBL/GenBank/DDBJ databases">
        <authorList>
            <person name="Weinstock G."/>
            <person name="Sodergren E."/>
            <person name="Clifton S."/>
            <person name="Fulton L."/>
            <person name="Fulton B."/>
            <person name="Courtney L."/>
            <person name="Fronick C."/>
            <person name="Harrison M."/>
            <person name="Strong C."/>
            <person name="Farmer C."/>
            <person name="Delahaunty K."/>
            <person name="Markovic C."/>
            <person name="Hall O."/>
            <person name="Minx P."/>
            <person name="Tomlinson C."/>
            <person name="Mitreva M."/>
            <person name="Nelson J."/>
            <person name="Hou S."/>
            <person name="Wollam A."/>
            <person name="Pepin K.H."/>
            <person name="Johnson M."/>
            <person name="Bhonagiri V."/>
            <person name="Nash W.E."/>
            <person name="Warren W."/>
            <person name="Chinwalla A."/>
            <person name="Mardis E.R."/>
            <person name="Wilson R.K."/>
        </authorList>
    </citation>
    <scope>NUCLEOTIDE SEQUENCE [LARGE SCALE GENOMIC DNA]</scope>
    <source>
        <strain evidence="8">ATCC 51259</strain>
    </source>
</reference>
<dbReference type="Pfam" id="PF24986">
    <property type="entry name" value="PRC_RimM"/>
    <property type="match status" value="1"/>
</dbReference>
<gene>
    <name evidence="5 8" type="primary">rimM</name>
    <name evidence="8" type="ORF">GCWU000325_00374</name>
</gene>
<name>C9LDV2_9BACT</name>
<dbReference type="InterPro" id="IPR002676">
    <property type="entry name" value="RimM_N"/>
</dbReference>
<feature type="domain" description="RimM N-terminal" evidence="6">
    <location>
        <begin position="10"/>
        <end position="90"/>
    </location>
</feature>
<comment type="caution">
    <text evidence="8">The sequence shown here is derived from an EMBL/GenBank/DDBJ whole genome shotgun (WGS) entry which is preliminary data.</text>
</comment>
<dbReference type="InterPro" id="IPR036976">
    <property type="entry name" value="RimM_N_sf"/>
</dbReference>
<dbReference type="GO" id="GO:0005737">
    <property type="term" value="C:cytoplasm"/>
    <property type="evidence" value="ECO:0007669"/>
    <property type="project" value="UniProtKB-SubCell"/>
</dbReference>
<comment type="subunit">
    <text evidence="5">Binds ribosomal protein uS19.</text>
</comment>
<dbReference type="GeneID" id="84575652"/>
<evidence type="ECO:0000313" key="8">
    <source>
        <dbReference type="EMBL" id="EEX72713.1"/>
    </source>
</evidence>